<evidence type="ECO:0000256" key="2">
    <source>
        <dbReference type="ARBA" id="ARBA00022475"/>
    </source>
</evidence>
<keyword evidence="8" id="KW-1185">Reference proteome</keyword>
<feature type="transmembrane region" description="Helical" evidence="6">
    <location>
        <begin position="87"/>
        <end position="109"/>
    </location>
</feature>
<evidence type="ECO:0000256" key="5">
    <source>
        <dbReference type="ARBA" id="ARBA00023136"/>
    </source>
</evidence>
<keyword evidence="3 6" id="KW-0812">Transmembrane</keyword>
<dbReference type="PIRSF" id="PIRSF035875">
    <property type="entry name" value="RNase_BN"/>
    <property type="match status" value="1"/>
</dbReference>
<dbReference type="RefSeq" id="WP_271013223.1">
    <property type="nucleotide sequence ID" value="NZ_JAQIFT010000062.1"/>
</dbReference>
<evidence type="ECO:0000313" key="7">
    <source>
        <dbReference type="EMBL" id="MDA3733379.1"/>
    </source>
</evidence>
<dbReference type="EMBL" id="JAQIFT010000062">
    <property type="protein sequence ID" value="MDA3733379.1"/>
    <property type="molecule type" value="Genomic_DNA"/>
</dbReference>
<dbReference type="PANTHER" id="PTHR30213">
    <property type="entry name" value="INNER MEMBRANE PROTEIN YHJD"/>
    <property type="match status" value="1"/>
</dbReference>
<feature type="transmembrane region" description="Helical" evidence="6">
    <location>
        <begin position="173"/>
        <end position="195"/>
    </location>
</feature>
<feature type="transmembrane region" description="Helical" evidence="6">
    <location>
        <begin position="207"/>
        <end position="230"/>
    </location>
</feature>
<evidence type="ECO:0000256" key="3">
    <source>
        <dbReference type="ARBA" id="ARBA00022692"/>
    </source>
</evidence>
<dbReference type="InterPro" id="IPR017039">
    <property type="entry name" value="Virul_fac_BrkB"/>
</dbReference>
<feature type="transmembrane region" description="Helical" evidence="6">
    <location>
        <begin position="130"/>
        <end position="153"/>
    </location>
</feature>
<organism evidence="7 8">
    <name type="scientific">Holtiella tumoricola</name>
    <dbReference type="NCBI Taxonomy" id="3018743"/>
    <lineage>
        <taxon>Bacteria</taxon>
        <taxon>Bacillati</taxon>
        <taxon>Bacillota</taxon>
        <taxon>Clostridia</taxon>
        <taxon>Lachnospirales</taxon>
        <taxon>Cellulosilyticaceae</taxon>
        <taxon>Holtiella</taxon>
    </lineage>
</organism>
<protein>
    <submittedName>
        <fullName evidence="7">YihY/virulence factor BrkB family protein</fullName>
    </submittedName>
</protein>
<evidence type="ECO:0000313" key="8">
    <source>
        <dbReference type="Proteomes" id="UP001169242"/>
    </source>
</evidence>
<feature type="transmembrane region" description="Helical" evidence="6">
    <location>
        <begin position="32"/>
        <end position="52"/>
    </location>
</feature>
<dbReference type="Pfam" id="PF03631">
    <property type="entry name" value="Virul_fac_BrkB"/>
    <property type="match status" value="1"/>
</dbReference>
<keyword evidence="5 6" id="KW-0472">Membrane</keyword>
<evidence type="ECO:0000256" key="1">
    <source>
        <dbReference type="ARBA" id="ARBA00004651"/>
    </source>
</evidence>
<comment type="caution">
    <text evidence="7">The sequence shown here is derived from an EMBL/GenBank/DDBJ whole genome shotgun (WGS) entry which is preliminary data.</text>
</comment>
<dbReference type="PANTHER" id="PTHR30213:SF0">
    <property type="entry name" value="UPF0761 MEMBRANE PROTEIN YIHY"/>
    <property type="match status" value="1"/>
</dbReference>
<sequence>MEKIKYFIDYILKLEKRFTGHEIASRSAQITYYWVLAFFPFLVMVISILTFTNIAQSEFMVYLAEVIPTAIMPFIEQTINQLIEYRSATLLSFSAIAAIWSASAAVNAMMKGIYKAYSAVDERSFFIRKIISMIYSVILAVLIAGMIVLLVFGNRIGEYIIHRFSIEQQYYKMLWDLVRFTLPVAALLVGLYIIYKYVPRKHLRDGNVWPGTIFASISWYAFSYLFSIYVDKFSKYNQMYGSIGSIFILLIWLYTSGMLVLLGAEMNALFQDMKHVRPARIRREERSGK</sequence>
<keyword evidence="4 6" id="KW-1133">Transmembrane helix</keyword>
<evidence type="ECO:0000256" key="4">
    <source>
        <dbReference type="ARBA" id="ARBA00022989"/>
    </source>
</evidence>
<dbReference type="Proteomes" id="UP001169242">
    <property type="component" value="Unassembled WGS sequence"/>
</dbReference>
<dbReference type="AlphaFoldDB" id="A0AA42DQB6"/>
<dbReference type="NCBIfam" id="TIGR00765">
    <property type="entry name" value="yihY_not_rbn"/>
    <property type="match status" value="1"/>
</dbReference>
<feature type="transmembrane region" description="Helical" evidence="6">
    <location>
        <begin position="242"/>
        <end position="264"/>
    </location>
</feature>
<proteinExistence type="predicted"/>
<dbReference type="GO" id="GO:0005886">
    <property type="term" value="C:plasma membrane"/>
    <property type="evidence" value="ECO:0007669"/>
    <property type="project" value="UniProtKB-SubCell"/>
</dbReference>
<comment type="subcellular location">
    <subcellularLocation>
        <location evidence="1">Cell membrane</location>
        <topology evidence="1">Multi-pass membrane protein</topology>
    </subcellularLocation>
</comment>
<evidence type="ECO:0000256" key="6">
    <source>
        <dbReference type="SAM" id="Phobius"/>
    </source>
</evidence>
<gene>
    <name evidence="7" type="ORF">PBV87_18025</name>
</gene>
<reference evidence="7" key="1">
    <citation type="journal article" date="2023" name="Int. J. Syst. Evol. Microbiol.">
        <title>&lt;i&gt;Holtiella tumoricola&lt;/i&gt; gen. nov. sp. nov., isolated from a human clinical sample.</title>
        <authorList>
            <person name="Allen-Vercoe E."/>
            <person name="Daigneault M.C."/>
            <person name="Vancuren S.J."/>
            <person name="Cochrane K."/>
            <person name="O'Neal L.L."/>
            <person name="Sankaranarayanan K."/>
            <person name="Lawson P.A."/>
        </authorList>
    </citation>
    <scope>NUCLEOTIDE SEQUENCE</scope>
    <source>
        <strain evidence="7">CC70A</strain>
    </source>
</reference>
<accession>A0AA42DQB6</accession>
<name>A0AA42DQB6_9FIRM</name>
<keyword evidence="2" id="KW-1003">Cell membrane</keyword>